<evidence type="ECO:0000256" key="4">
    <source>
        <dbReference type="ARBA" id="ARBA00022490"/>
    </source>
</evidence>
<evidence type="ECO:0000259" key="10">
    <source>
        <dbReference type="SMART" id="SM00955"/>
    </source>
</evidence>
<dbReference type="InterPro" id="IPR012340">
    <property type="entry name" value="NA-bd_OB-fold"/>
</dbReference>
<organism evidence="11 12">
    <name type="scientific">Oleispira antarctica RB-8</name>
    <dbReference type="NCBI Taxonomy" id="698738"/>
    <lineage>
        <taxon>Bacteria</taxon>
        <taxon>Pseudomonadati</taxon>
        <taxon>Pseudomonadota</taxon>
        <taxon>Gammaproteobacteria</taxon>
        <taxon>Oceanospirillales</taxon>
        <taxon>Oceanospirillaceae</taxon>
        <taxon>Oleispira</taxon>
    </lineage>
</organism>
<evidence type="ECO:0000256" key="8">
    <source>
        <dbReference type="ARBA" id="ARBA00022884"/>
    </source>
</evidence>
<dbReference type="PANTHER" id="PTHR23355">
    <property type="entry name" value="RIBONUCLEASE"/>
    <property type="match status" value="1"/>
</dbReference>
<dbReference type="EMBL" id="FO203512">
    <property type="protein sequence ID" value="CCK75489.1"/>
    <property type="molecule type" value="Genomic_DNA"/>
</dbReference>
<protein>
    <recommendedName>
        <fullName evidence="3">exoribonuclease II</fullName>
        <ecNumber evidence="3">3.1.13.1</ecNumber>
    </recommendedName>
</protein>
<evidence type="ECO:0000256" key="3">
    <source>
        <dbReference type="ARBA" id="ARBA00012163"/>
    </source>
</evidence>
<dbReference type="InterPro" id="IPR013223">
    <property type="entry name" value="RNase_B_OB_dom"/>
</dbReference>
<keyword evidence="5" id="KW-0540">Nuclease</keyword>
<dbReference type="GO" id="GO:0006402">
    <property type="term" value="P:mRNA catabolic process"/>
    <property type="evidence" value="ECO:0007669"/>
    <property type="project" value="TreeGrafter"/>
</dbReference>
<evidence type="ECO:0000256" key="1">
    <source>
        <dbReference type="ARBA" id="ARBA00001849"/>
    </source>
</evidence>
<proteinExistence type="predicted"/>
<keyword evidence="6 11" id="KW-0378">Hydrolase</keyword>
<evidence type="ECO:0000256" key="7">
    <source>
        <dbReference type="ARBA" id="ARBA00022839"/>
    </source>
</evidence>
<feature type="domain" description="RNB" evidence="10">
    <location>
        <begin position="198"/>
        <end position="532"/>
    </location>
</feature>
<sequence length="667" mass="74547">MLNLDALSQLKSLKQEIHSSIPRHEGRVRATGGRYGFVNTDDNEQFFLSPDEMDKVLSGDVIAFKVEETKEGKSQAIIEKLISSVQDEFIGQYIVKGKGHFISPDHPTFNRWVFVPPAQRNGAKDGDLVGCKISQHPYPHGKVQAQVLEVIGQTSDRQIESNMMVRKWDLAGDFSEDCQNEAQALLSVMDQASSAEPRNDLTATNWLTIDSAMSRDLDDALFCQKTDSGWSLQVAIADPSCAIKPGSDLDKEALRRGTSSYFIDNMIPMLPSALSEGAFSLLPNQVRPALVCHLTISEHGEITSYRLEAALIESKAKLSYIQVAAFLNDEAVTDENINESIKPVLSALNLCSLALNGYRRKHNLVLDDRPEYKAFLNEQGKIDQIVSSERNIAHKLVEESMVAVNRSVADFLTQKEHGLFIQHAGIRSERQGEARALVKEQLNIADPEKISTLEGFIEIQQLIAAGNPDTEDKKFELPLQAILARQLERSKFGTTPKPHVGMGLTAYTTFTSPIRKYNDLLVHRLVKSYLFDGKMDAISDDVLEQLGKAQNNSRMAAWQSDQWLKAEWLQRQFALEKESNSVSKEGLKREGKIVQVNSGGFTVRLDDCGIEGQVDVRRNKEWKFDTKTMTHTHVEKTYRLEQGVTVTIANITPVLRDVKFNLSETAG</sequence>
<dbReference type="Proteomes" id="UP000032749">
    <property type="component" value="Chromosome"/>
</dbReference>
<comment type="subcellular location">
    <subcellularLocation>
        <location evidence="2">Cytoplasm</location>
    </subcellularLocation>
</comment>
<evidence type="ECO:0000256" key="6">
    <source>
        <dbReference type="ARBA" id="ARBA00022801"/>
    </source>
</evidence>
<dbReference type="GO" id="GO:0008859">
    <property type="term" value="F:exoribonuclease II activity"/>
    <property type="evidence" value="ECO:0007669"/>
    <property type="project" value="UniProtKB-EC"/>
</dbReference>
<dbReference type="SMART" id="SM00955">
    <property type="entry name" value="RNB"/>
    <property type="match status" value="1"/>
</dbReference>
<dbReference type="AlphaFoldDB" id="R4YT59"/>
<evidence type="ECO:0000259" key="9">
    <source>
        <dbReference type="SMART" id="SM00357"/>
    </source>
</evidence>
<reference evidence="11 12" key="1">
    <citation type="journal article" date="2013" name="Nat. Commun.">
        <title>Genome sequence and functional genomic analysis of the oil-degrading bacterium Oleispira antarctica.</title>
        <authorList>
            <person name="Kube M."/>
            <person name="Chernikova T.N."/>
            <person name="Al-Ramahi Y."/>
            <person name="Beloqui A."/>
            <person name="Lopez-Cortez N."/>
            <person name="Guazzaroni M.E."/>
            <person name="Heipieper H.J."/>
            <person name="Klages S."/>
            <person name="Kotsyurbenko O.R."/>
            <person name="Langer I."/>
            <person name="Nechitaylo T.Y."/>
            <person name="Lunsdorf H."/>
            <person name="Fernandez M."/>
            <person name="Juarez S."/>
            <person name="Ciordia S."/>
            <person name="Singer A."/>
            <person name="Kagan O."/>
            <person name="Egorova O."/>
            <person name="Petit P.A."/>
            <person name="Stogios P."/>
            <person name="Kim Y."/>
            <person name="Tchigvintsev A."/>
            <person name="Flick R."/>
            <person name="Denaro R."/>
            <person name="Genovese M."/>
            <person name="Albar J.P."/>
            <person name="Reva O.N."/>
            <person name="Martinez-Gomariz M."/>
            <person name="Tran H."/>
            <person name="Ferrer M."/>
            <person name="Savchenko A."/>
            <person name="Yakunin A.F."/>
            <person name="Yakimov M.M."/>
            <person name="Golyshina O.V."/>
            <person name="Reinhardt R."/>
            <person name="Golyshin P.N."/>
        </authorList>
    </citation>
    <scope>NUCLEOTIDE SEQUENCE [LARGE SCALE GENOMIC DNA]</scope>
</reference>
<dbReference type="Gene3D" id="2.40.50.140">
    <property type="entry name" value="Nucleic acid-binding proteins"/>
    <property type="match status" value="1"/>
</dbReference>
<feature type="domain" description="Cold-shock" evidence="9">
    <location>
        <begin position="25"/>
        <end position="82"/>
    </location>
</feature>
<evidence type="ECO:0000313" key="12">
    <source>
        <dbReference type="Proteomes" id="UP000032749"/>
    </source>
</evidence>
<dbReference type="InterPro" id="IPR050180">
    <property type="entry name" value="RNR_Ribonuclease"/>
</dbReference>
<dbReference type="OrthoDB" id="9764149at2"/>
<gene>
    <name evidence="11" type="primary">rnb</name>
    <name evidence="11" type="ORF">OLEAN_C13130</name>
</gene>
<dbReference type="GO" id="GO:0005829">
    <property type="term" value="C:cytosol"/>
    <property type="evidence" value="ECO:0007669"/>
    <property type="project" value="TreeGrafter"/>
</dbReference>
<keyword evidence="7" id="KW-0269">Exonuclease</keyword>
<dbReference type="STRING" id="698738.OLEAN_C13130"/>
<evidence type="ECO:0000313" key="11">
    <source>
        <dbReference type="EMBL" id="CCK75489.1"/>
    </source>
</evidence>
<dbReference type="PANTHER" id="PTHR23355:SF37">
    <property type="entry name" value="EXORIBONUCLEASE 2"/>
    <property type="match status" value="1"/>
</dbReference>
<dbReference type="GO" id="GO:0003723">
    <property type="term" value="F:RNA binding"/>
    <property type="evidence" value="ECO:0007669"/>
    <property type="project" value="UniProtKB-KW"/>
</dbReference>
<dbReference type="InterPro" id="IPR011129">
    <property type="entry name" value="CSD"/>
</dbReference>
<keyword evidence="12" id="KW-1185">Reference proteome</keyword>
<name>R4YT59_OLEAN</name>
<dbReference type="HOGENOM" id="CLU_002333_7_0_6"/>
<comment type="catalytic activity">
    <reaction evidence="1">
        <text>Exonucleolytic cleavage in the 3'- to 5'-direction to yield nucleoside 5'-phosphates.</text>
        <dbReference type="EC" id="3.1.13.1"/>
    </reaction>
</comment>
<keyword evidence="8" id="KW-0694">RNA-binding</keyword>
<dbReference type="InterPro" id="IPR004476">
    <property type="entry name" value="RNase_II/RNase_R"/>
</dbReference>
<dbReference type="InterPro" id="IPR040476">
    <property type="entry name" value="CSD2"/>
</dbReference>
<keyword evidence="4" id="KW-0963">Cytoplasm</keyword>
<dbReference type="EC" id="3.1.13.1" evidence="3"/>
<dbReference type="InterPro" id="IPR001900">
    <property type="entry name" value="RNase_II/R"/>
</dbReference>
<dbReference type="NCBIfam" id="TIGR00358">
    <property type="entry name" value="3_prime_RNase"/>
    <property type="match status" value="1"/>
</dbReference>
<dbReference type="SMART" id="SM00357">
    <property type="entry name" value="CSP"/>
    <property type="match status" value="1"/>
</dbReference>
<dbReference type="SUPFAM" id="SSF50249">
    <property type="entry name" value="Nucleic acid-binding proteins"/>
    <property type="match status" value="3"/>
</dbReference>
<dbReference type="Pfam" id="PF17876">
    <property type="entry name" value="CSD2"/>
    <property type="match status" value="1"/>
</dbReference>
<evidence type="ECO:0000256" key="2">
    <source>
        <dbReference type="ARBA" id="ARBA00004496"/>
    </source>
</evidence>
<dbReference type="Pfam" id="PF00773">
    <property type="entry name" value="RNB"/>
    <property type="match status" value="1"/>
</dbReference>
<accession>R4YT59</accession>
<dbReference type="KEGG" id="oai:OLEAN_C13130"/>
<dbReference type="Pfam" id="PF08206">
    <property type="entry name" value="OB_RNB"/>
    <property type="match status" value="1"/>
</dbReference>
<evidence type="ECO:0000256" key="5">
    <source>
        <dbReference type="ARBA" id="ARBA00022722"/>
    </source>
</evidence>